<dbReference type="OrthoDB" id="9788108at2"/>
<keyword evidence="4 7" id="KW-0812">Transmembrane</keyword>
<evidence type="ECO:0000313" key="10">
    <source>
        <dbReference type="Proteomes" id="UP000515847"/>
    </source>
</evidence>
<evidence type="ECO:0000256" key="1">
    <source>
        <dbReference type="ARBA" id="ARBA00004651"/>
    </source>
</evidence>
<dbReference type="GO" id="GO:0005886">
    <property type="term" value="C:plasma membrane"/>
    <property type="evidence" value="ECO:0007669"/>
    <property type="project" value="UniProtKB-SubCell"/>
</dbReference>
<dbReference type="KEGG" id="tfr:BR63_11945"/>
<sequence>MRKYWPLSFFILPGLLMYVIFFVFPAISALGLSLTDWNGITPERNFVGLANYKEMLTNDPIFAQAFGNNIKYMLFVVFFQTLFSLIFAMMLVKNSRLNVFYRALFFLPTIIASISVAFIWIFVYDPSIGSLNTFLTKLKLDFLIQSWLGDKNIAIYSIAVVQCWAHIGQVMVIFIAGLQSIPKSLYEVARIEGATPWQTFRHVTWPLLAPSATIVVAYTTLQSFKAFDLILAMTDGGPSYATEILSLFLYHQAFNHYKFGYASATAVIFMLIVASITLLQFKILRANKVSY</sequence>
<evidence type="ECO:0000256" key="5">
    <source>
        <dbReference type="ARBA" id="ARBA00022989"/>
    </source>
</evidence>
<evidence type="ECO:0000256" key="4">
    <source>
        <dbReference type="ARBA" id="ARBA00022692"/>
    </source>
</evidence>
<dbReference type="CDD" id="cd06261">
    <property type="entry name" value="TM_PBP2"/>
    <property type="match status" value="1"/>
</dbReference>
<feature type="transmembrane region" description="Helical" evidence="7">
    <location>
        <begin position="259"/>
        <end position="281"/>
    </location>
</feature>
<gene>
    <name evidence="9" type="ORF">BR63_11945</name>
</gene>
<keyword evidence="2 7" id="KW-0813">Transport</keyword>
<dbReference type="EMBL" id="CP045798">
    <property type="protein sequence ID" value="QNB46962.1"/>
    <property type="molecule type" value="Genomic_DNA"/>
</dbReference>
<keyword evidence="3" id="KW-1003">Cell membrane</keyword>
<dbReference type="PROSITE" id="PS50928">
    <property type="entry name" value="ABC_TM1"/>
    <property type="match status" value="1"/>
</dbReference>
<feature type="transmembrane region" description="Helical" evidence="7">
    <location>
        <begin position="199"/>
        <end position="221"/>
    </location>
</feature>
<evidence type="ECO:0000256" key="6">
    <source>
        <dbReference type="ARBA" id="ARBA00023136"/>
    </source>
</evidence>
<accession>A0A7G6E4F8</accession>
<organism evidence="9 10">
    <name type="scientific">Thermanaerosceptrum fracticalcis</name>
    <dbReference type="NCBI Taxonomy" id="1712410"/>
    <lineage>
        <taxon>Bacteria</taxon>
        <taxon>Bacillati</taxon>
        <taxon>Bacillota</taxon>
        <taxon>Clostridia</taxon>
        <taxon>Eubacteriales</taxon>
        <taxon>Peptococcaceae</taxon>
        <taxon>Thermanaerosceptrum</taxon>
    </lineage>
</organism>
<dbReference type="Proteomes" id="UP000515847">
    <property type="component" value="Chromosome"/>
</dbReference>
<comment type="subcellular location">
    <subcellularLocation>
        <location evidence="1 7">Cell membrane</location>
        <topology evidence="1 7">Multi-pass membrane protein</topology>
    </subcellularLocation>
</comment>
<evidence type="ECO:0000256" key="3">
    <source>
        <dbReference type="ARBA" id="ARBA00022475"/>
    </source>
</evidence>
<dbReference type="Pfam" id="PF00528">
    <property type="entry name" value="BPD_transp_1"/>
    <property type="match status" value="1"/>
</dbReference>
<proteinExistence type="inferred from homology"/>
<feature type="transmembrane region" description="Helical" evidence="7">
    <location>
        <begin position="99"/>
        <end position="123"/>
    </location>
</feature>
<reference evidence="9 10" key="1">
    <citation type="journal article" date="2019" name="Front. Microbiol.">
        <title>Thermoanaerosceptrum fracticalcis gen. nov. sp. nov., a Novel Fumarate-Fermenting Microorganism From a Deep Fractured Carbonate Aquifer of the US Great Basin.</title>
        <authorList>
            <person name="Hamilton-Brehm S.D."/>
            <person name="Stewart L.E."/>
            <person name="Zavarin M."/>
            <person name="Caldwell M."/>
            <person name="Lawson P.A."/>
            <person name="Onstott T.C."/>
            <person name="Grzymski J."/>
            <person name="Neveux I."/>
            <person name="Lollar B.S."/>
            <person name="Russell C.E."/>
            <person name="Moser D.P."/>
        </authorList>
    </citation>
    <scope>NUCLEOTIDE SEQUENCE [LARGE SCALE GENOMIC DNA]</scope>
    <source>
        <strain evidence="9 10">DRI-13</strain>
    </source>
</reference>
<dbReference type="SUPFAM" id="SSF161098">
    <property type="entry name" value="MetI-like"/>
    <property type="match status" value="1"/>
</dbReference>
<dbReference type="AlphaFoldDB" id="A0A7G6E4F8"/>
<dbReference type="InterPro" id="IPR051393">
    <property type="entry name" value="ABC_transporter_permease"/>
</dbReference>
<dbReference type="Gene3D" id="1.10.3720.10">
    <property type="entry name" value="MetI-like"/>
    <property type="match status" value="1"/>
</dbReference>
<keyword evidence="6 7" id="KW-0472">Membrane</keyword>
<evidence type="ECO:0000313" key="9">
    <source>
        <dbReference type="EMBL" id="QNB46962.1"/>
    </source>
</evidence>
<dbReference type="PANTHER" id="PTHR30193:SF37">
    <property type="entry name" value="INNER MEMBRANE ABC TRANSPORTER PERMEASE PROTEIN YCJO"/>
    <property type="match status" value="1"/>
</dbReference>
<feature type="domain" description="ABC transmembrane type-1" evidence="8">
    <location>
        <begin position="66"/>
        <end position="280"/>
    </location>
</feature>
<evidence type="ECO:0000256" key="2">
    <source>
        <dbReference type="ARBA" id="ARBA00022448"/>
    </source>
</evidence>
<dbReference type="RefSeq" id="WP_034420399.1">
    <property type="nucleotide sequence ID" value="NZ_CP045798.1"/>
</dbReference>
<evidence type="ECO:0000259" key="8">
    <source>
        <dbReference type="PROSITE" id="PS50928"/>
    </source>
</evidence>
<feature type="transmembrane region" description="Helical" evidence="7">
    <location>
        <begin position="153"/>
        <end position="178"/>
    </location>
</feature>
<keyword evidence="10" id="KW-1185">Reference proteome</keyword>
<dbReference type="InterPro" id="IPR000515">
    <property type="entry name" value="MetI-like"/>
</dbReference>
<dbReference type="PANTHER" id="PTHR30193">
    <property type="entry name" value="ABC TRANSPORTER PERMEASE PROTEIN"/>
    <property type="match status" value="1"/>
</dbReference>
<comment type="similarity">
    <text evidence="7">Belongs to the binding-protein-dependent transport system permease family.</text>
</comment>
<dbReference type="InterPro" id="IPR035906">
    <property type="entry name" value="MetI-like_sf"/>
</dbReference>
<evidence type="ECO:0000256" key="7">
    <source>
        <dbReference type="RuleBase" id="RU363032"/>
    </source>
</evidence>
<keyword evidence="5 7" id="KW-1133">Transmembrane helix</keyword>
<feature type="transmembrane region" description="Helical" evidence="7">
    <location>
        <begin position="72"/>
        <end position="92"/>
    </location>
</feature>
<name>A0A7G6E4F8_THEFR</name>
<feature type="transmembrane region" description="Helical" evidence="7">
    <location>
        <begin position="7"/>
        <end position="27"/>
    </location>
</feature>
<protein>
    <submittedName>
        <fullName evidence="9">ABC transporter permease subunit</fullName>
    </submittedName>
</protein>
<dbReference type="GO" id="GO:0055085">
    <property type="term" value="P:transmembrane transport"/>
    <property type="evidence" value="ECO:0007669"/>
    <property type="project" value="InterPro"/>
</dbReference>